<reference evidence="1" key="1">
    <citation type="submission" date="2021-04" db="EMBL/GenBank/DDBJ databases">
        <title>Sandalwood Spike Disease Phytoplasma.</title>
        <authorList>
            <person name="Tiwarekar B."/>
            <person name="Kirdat K."/>
            <person name="Sundarraj R."/>
            <person name="Yadav A."/>
        </authorList>
    </citation>
    <scope>NUCLEOTIDE SEQUENCE [LARGE SCALE GENOMIC DNA]</scope>
    <source>
        <strain evidence="1">SW86</strain>
    </source>
</reference>
<comment type="caution">
    <text evidence="1">The sequence shown here is derived from an EMBL/GenBank/DDBJ whole genome shotgun (WGS) entry which is preliminary data.</text>
</comment>
<protein>
    <recommendedName>
        <fullName evidence="3">Lipoprotein</fullName>
    </recommendedName>
</protein>
<sequence>MNKLLNIFLFIVGFLVGAVCGANLYVTASNNEPKYFAQTTVNQGVNGINNILGTEWESPTGKPSSSEEFLHWWLEFINGFNKMVNDFNKGFNNKK</sequence>
<keyword evidence="2" id="KW-1185">Reference proteome</keyword>
<dbReference type="Proteomes" id="UP000678347">
    <property type="component" value="Unassembled WGS sequence"/>
</dbReference>
<name>A0ABS5LLB6_9MOLU</name>
<evidence type="ECO:0008006" key="3">
    <source>
        <dbReference type="Google" id="ProtNLM"/>
    </source>
</evidence>
<organism evidence="1 2">
    <name type="scientific">'Santalum album' aster yellows phytoplasma</name>
    <dbReference type="NCBI Taxonomy" id="2831467"/>
    <lineage>
        <taxon>Bacteria</taxon>
        <taxon>Bacillati</taxon>
        <taxon>Mycoplasmatota</taxon>
        <taxon>Mollicutes</taxon>
        <taxon>Acholeplasmatales</taxon>
        <taxon>Acholeplasmataceae</taxon>
        <taxon>Candidatus Phytoplasma</taxon>
        <taxon>16SrI (Aster yellows group)</taxon>
    </lineage>
</organism>
<proteinExistence type="predicted"/>
<dbReference type="EMBL" id="JAGVSK010000010">
    <property type="protein sequence ID" value="MBS2994160.1"/>
    <property type="molecule type" value="Genomic_DNA"/>
</dbReference>
<accession>A0ABS5LLB6</accession>
<evidence type="ECO:0000313" key="1">
    <source>
        <dbReference type="EMBL" id="MBS2994160.1"/>
    </source>
</evidence>
<evidence type="ECO:0000313" key="2">
    <source>
        <dbReference type="Proteomes" id="UP000678347"/>
    </source>
</evidence>
<dbReference type="RefSeq" id="WP_212509235.1">
    <property type="nucleotide sequence ID" value="NZ_JAGVSK010000010.1"/>
</dbReference>
<gene>
    <name evidence="1" type="ORF">KE631_02225</name>
</gene>